<proteinExistence type="predicted"/>
<accession>A0ABP4KDY4</accession>
<gene>
    <name evidence="1" type="ORF">GCM10009802_56400</name>
</gene>
<dbReference type="SUPFAM" id="SSF50494">
    <property type="entry name" value="Trypsin-like serine proteases"/>
    <property type="match status" value="1"/>
</dbReference>
<protein>
    <recommendedName>
        <fullName evidence="3">ATP-binding protein</fullName>
    </recommendedName>
</protein>
<evidence type="ECO:0000313" key="2">
    <source>
        <dbReference type="Proteomes" id="UP001500443"/>
    </source>
</evidence>
<keyword evidence="2" id="KW-1185">Reference proteome</keyword>
<dbReference type="EMBL" id="BAAAPF010000284">
    <property type="protein sequence ID" value="GAA1500735.1"/>
    <property type="molecule type" value="Genomic_DNA"/>
</dbReference>
<reference evidence="2" key="1">
    <citation type="journal article" date="2019" name="Int. J. Syst. Evol. Microbiol.">
        <title>The Global Catalogue of Microorganisms (GCM) 10K type strain sequencing project: providing services to taxonomists for standard genome sequencing and annotation.</title>
        <authorList>
            <consortium name="The Broad Institute Genomics Platform"/>
            <consortium name="The Broad Institute Genome Sequencing Center for Infectious Disease"/>
            <person name="Wu L."/>
            <person name="Ma J."/>
        </authorList>
    </citation>
    <scope>NUCLEOTIDE SEQUENCE [LARGE SCALE GENOMIC DNA]</scope>
    <source>
        <strain evidence="2">JCM 15481</strain>
    </source>
</reference>
<organism evidence="1 2">
    <name type="scientific">Streptomyces synnematoformans</name>
    <dbReference type="NCBI Taxonomy" id="415721"/>
    <lineage>
        <taxon>Bacteria</taxon>
        <taxon>Bacillati</taxon>
        <taxon>Actinomycetota</taxon>
        <taxon>Actinomycetes</taxon>
        <taxon>Kitasatosporales</taxon>
        <taxon>Streptomycetaceae</taxon>
        <taxon>Streptomyces</taxon>
    </lineage>
</organism>
<dbReference type="InterPro" id="IPR027417">
    <property type="entry name" value="P-loop_NTPase"/>
</dbReference>
<comment type="caution">
    <text evidence="1">The sequence shown here is derived from an EMBL/GenBank/DDBJ whole genome shotgun (WGS) entry which is preliminary data.</text>
</comment>
<dbReference type="InterPro" id="IPR009003">
    <property type="entry name" value="Peptidase_S1_PA"/>
</dbReference>
<dbReference type="Proteomes" id="UP001500443">
    <property type="component" value="Unassembled WGS sequence"/>
</dbReference>
<sequence length="1344" mass="147754">MAASRTDVSRVARVVGDLPGREDRCSLSSGYRISDRLVLITSHALEGTTALTADLGGDDIYRPVSCVWRDGDLDLALLRFDAAPATRAAPVRLGSVARGLETEVAARAVGHPRWAEVDRSSAETPDAVWRGRTAVRCAIRTADTEAPDMLRVRVEDAAPALPAYGESQWQGMSGAAVRTDGSGLVVAVVRDHVPAAGAGMLQVTALDRVDDEEWRALLDAEGVDPRPLPVLPDGWRRTRALEQHHVHLDRIRRTPRPLVPEKLRYVDPGDAGSPDRVLARLARLAGTPGLPAGLIVVGEPGSGKTRLCLETAERAEDTREWLVVHVTEAVSLTDVWDSVDGLAEQVLVVADDIDWIDAPGTTYGSVFQQAGGSGVRLAVLTTARRRRLRALDGGLLNPTKTFDTVDIRWDRPYHRAISEQMVRDLARDAVRQQDERLLVRLCAGSPAASQLCATYYDNQAREGRDLTGLVPRPDPEFSNWMRELLLGMGLPAVPPDGDPDPATTAVAQIAVHAPCPLRKALDFFAPGLDDPRREAGATKVRQFVADGLLYAQDDALRPVHDVYADSLLGHAVLEADQTTVHPRGLRRVLETGLADGRSLVRVATAVDRLRETLPADAGARFARVVEKWCAERIDALRALVLADDEGRGRELRTLLTRRTWRPVAVAELAEPWLREHHDKARARDTVLTAARHLPAATSRRYLFDWIYDHGHRPGAALAFHRALETGDLDPAVREWTTDQVVEWLSRHGHRINAGRPLQRLLDTSRNALPPGDPRTGQVLSWALRWLRRHGTRREASFVARPLVLRPELTGADLTWTARLLLDSVAPGDPPSATFALEAVLARHRLRGDLDRHVYEQALTDSFAWLEDDAGYGLRPAAAYLLKELVVPGLPGRDMLARAVQAAWIWLEPNAGRHLEVGKVLPGLLKNASKSTPGQHAAFTRDEQETLGRLAVDWLAAHGDSPRDTGSEVLGALLGTSLPDGDPERLERLAEKALAMLGDRHAPSVARSVLTPLLHKRYVDGDLRNRVVEATFAQLPPAPPSRHMAFPLTELLRRADLTGAEHERAMTGTLAWLDRYLRAPGAAGLLATALGSRRTTPADRARLAARAVRMLTPRTLVPERHGKDPWLTKALLRHRADIGTEWNRFVGRACDVIAGERQPREAVRALRLLLEGADRLDGPVLTRLHETCLDWCAVHDRTDRGLRLLIPVLESRASAPPVRRRAAQVTLRRLRPGAERNSATGKVLKTLLQDGDLPDADEVDRVLDLALDWLEAQSGDHSAVHPLLLQVARRLEHQPGSQRSGPRLLRTLEHTGAWLRDHPDAAPEQRAALEQHRLRITGLLDAGKG</sequence>
<evidence type="ECO:0008006" key="3">
    <source>
        <dbReference type="Google" id="ProtNLM"/>
    </source>
</evidence>
<name>A0ABP4KDY4_9ACTN</name>
<evidence type="ECO:0000313" key="1">
    <source>
        <dbReference type="EMBL" id="GAA1500735.1"/>
    </source>
</evidence>
<dbReference type="SUPFAM" id="SSF52540">
    <property type="entry name" value="P-loop containing nucleoside triphosphate hydrolases"/>
    <property type="match status" value="1"/>
</dbReference>